<keyword evidence="1" id="KW-0805">Transcription regulation</keyword>
<accession>E7G5K2</accession>
<evidence type="ECO:0000256" key="3">
    <source>
        <dbReference type="ARBA" id="ARBA00023163"/>
    </source>
</evidence>
<dbReference type="Gene3D" id="1.10.10.10">
    <property type="entry name" value="Winged helix-like DNA-binding domain superfamily/Winged helix DNA-binding domain"/>
    <property type="match status" value="1"/>
</dbReference>
<reference evidence="5 6" key="1">
    <citation type="submission" date="2010-12" db="EMBL/GenBank/DDBJ databases">
        <title>The Genome Sequence of Coprobacillus sp. strain 29_1.</title>
        <authorList>
            <consortium name="The Broad Institute Genome Sequencing Platform"/>
            <person name="Earl A."/>
            <person name="Ward D."/>
            <person name="Feldgarden M."/>
            <person name="Gevers D."/>
            <person name="Daigneault M."/>
            <person name="Sibley C.D."/>
            <person name="White A."/>
            <person name="Strauss J."/>
            <person name="Allen-Vercoe E."/>
            <person name="Young S.K."/>
            <person name="Zeng Q."/>
            <person name="Gargeya S."/>
            <person name="Fitzgerald M."/>
            <person name="Haas B."/>
            <person name="Abouelleil A."/>
            <person name="Alvarado L."/>
            <person name="Arachchi H.M."/>
            <person name="Berlin A."/>
            <person name="Brown A."/>
            <person name="Chapman S.B."/>
            <person name="Chen Z."/>
            <person name="Dunbar C."/>
            <person name="Freedman E."/>
            <person name="Gearin G."/>
            <person name="Gellesch M."/>
            <person name="Goldberg J."/>
            <person name="Griggs A."/>
            <person name="Gujja S."/>
            <person name="Heilman E."/>
            <person name="Heiman D."/>
            <person name="Howarth C."/>
            <person name="Larson L."/>
            <person name="Lui A."/>
            <person name="MacDonald P.J.P."/>
            <person name="Mehta T."/>
            <person name="Montmayeur A."/>
            <person name="Murphy C."/>
            <person name="Neiman D."/>
            <person name="Pearson M."/>
            <person name="Priest M."/>
            <person name="Roberts A."/>
            <person name="Saif S."/>
            <person name="Shea T."/>
            <person name="Shenoy N."/>
            <person name="Sisk P."/>
            <person name="Stolte C."/>
            <person name="Sykes S."/>
            <person name="White J."/>
            <person name="Yandava C."/>
            <person name="Nusbaum C."/>
            <person name="Birren B."/>
        </authorList>
    </citation>
    <scope>NUCLEOTIDE SEQUENCE [LARGE SCALE GENOMIC DNA]</scope>
    <source>
        <strain evidence="5 6">29_1</strain>
    </source>
</reference>
<keyword evidence="6" id="KW-1185">Reference proteome</keyword>
<evidence type="ECO:0000313" key="5">
    <source>
        <dbReference type="EMBL" id="EFW06503.1"/>
    </source>
</evidence>
<dbReference type="PANTHER" id="PTHR38445:SF6">
    <property type="entry name" value="GNTR-FAMILY TRANSCRIPTIONAL REGULATOR"/>
    <property type="match status" value="1"/>
</dbReference>
<dbReference type="GO" id="GO:0003700">
    <property type="term" value="F:DNA-binding transcription factor activity"/>
    <property type="evidence" value="ECO:0007669"/>
    <property type="project" value="InterPro"/>
</dbReference>
<dbReference type="AlphaFoldDB" id="E7G5K2"/>
<dbReference type="SUPFAM" id="SSF46785">
    <property type="entry name" value="Winged helix' DNA-binding domain"/>
    <property type="match status" value="1"/>
</dbReference>
<dbReference type="CDD" id="cd07377">
    <property type="entry name" value="WHTH_GntR"/>
    <property type="match status" value="1"/>
</dbReference>
<evidence type="ECO:0000256" key="1">
    <source>
        <dbReference type="ARBA" id="ARBA00023015"/>
    </source>
</evidence>
<dbReference type="HOGENOM" id="CLU_017584_10_0_9"/>
<gene>
    <name evidence="5" type="ORF">HMPREF9488_00040</name>
</gene>
<keyword evidence="2" id="KW-0238">DNA-binding</keyword>
<dbReference type="InterPro" id="IPR036390">
    <property type="entry name" value="WH_DNA-bd_sf"/>
</dbReference>
<dbReference type="GO" id="GO:0003677">
    <property type="term" value="F:DNA binding"/>
    <property type="evidence" value="ECO:0007669"/>
    <property type="project" value="UniProtKB-KW"/>
</dbReference>
<dbReference type="EMBL" id="ADKX01000001">
    <property type="protein sequence ID" value="EFW06503.1"/>
    <property type="molecule type" value="Genomic_DNA"/>
</dbReference>
<dbReference type="Pfam" id="PF00392">
    <property type="entry name" value="GntR"/>
    <property type="match status" value="1"/>
</dbReference>
<dbReference type="InterPro" id="IPR036388">
    <property type="entry name" value="WH-like_DNA-bd_sf"/>
</dbReference>
<evidence type="ECO:0000256" key="2">
    <source>
        <dbReference type="ARBA" id="ARBA00023125"/>
    </source>
</evidence>
<dbReference type="OrthoDB" id="163333at2"/>
<dbReference type="SMART" id="SM00345">
    <property type="entry name" value="HTH_GNTR"/>
    <property type="match status" value="1"/>
</dbReference>
<proteinExistence type="predicted"/>
<name>E7G5K2_9FIRM</name>
<evidence type="ECO:0000313" key="6">
    <source>
        <dbReference type="Proteomes" id="UP000003157"/>
    </source>
</evidence>
<keyword evidence="3" id="KW-0804">Transcription</keyword>
<organism evidence="5 6">
    <name type="scientific">Coprobacillus cateniformis</name>
    <dbReference type="NCBI Taxonomy" id="100884"/>
    <lineage>
        <taxon>Bacteria</taxon>
        <taxon>Bacillati</taxon>
        <taxon>Bacillota</taxon>
        <taxon>Erysipelotrichia</taxon>
        <taxon>Erysipelotrichales</taxon>
        <taxon>Coprobacillaceae</taxon>
        <taxon>Coprobacillus</taxon>
    </lineage>
</organism>
<dbReference type="InterPro" id="IPR000524">
    <property type="entry name" value="Tscrpt_reg_HTH_GntR"/>
</dbReference>
<dbReference type="Proteomes" id="UP000003157">
    <property type="component" value="Unassembled WGS sequence"/>
</dbReference>
<sequence>MDMGDFQANVPIYLQVVNKLKFKIMNGTLQPGDKIASVRELALELGVNPNTVQRAFAELEREGFIRTERAVGRYVADNQKLIDDCKNQLVKEDVHQFVERMKMLGISKADIIRYLDEEE</sequence>
<dbReference type="STRING" id="100884.GCA_000269565_01661"/>
<dbReference type="PANTHER" id="PTHR38445">
    <property type="entry name" value="HTH-TYPE TRANSCRIPTIONAL REPRESSOR YTRA"/>
    <property type="match status" value="1"/>
</dbReference>
<comment type="caution">
    <text evidence="5">The sequence shown here is derived from an EMBL/GenBank/DDBJ whole genome shotgun (WGS) entry which is preliminary data.</text>
</comment>
<evidence type="ECO:0000259" key="4">
    <source>
        <dbReference type="PROSITE" id="PS50949"/>
    </source>
</evidence>
<protein>
    <submittedName>
        <fullName evidence="5">Regulatory protein GntR</fullName>
    </submittedName>
</protein>
<feature type="domain" description="HTH gntR-type" evidence="4">
    <location>
        <begin position="10"/>
        <end position="78"/>
    </location>
</feature>
<dbReference type="eggNOG" id="COG1725">
    <property type="taxonomic scope" value="Bacteria"/>
</dbReference>
<dbReference type="PROSITE" id="PS50949">
    <property type="entry name" value="HTH_GNTR"/>
    <property type="match status" value="1"/>
</dbReference>